<evidence type="ECO:0000313" key="2">
    <source>
        <dbReference type="Proteomes" id="UP000785679"/>
    </source>
</evidence>
<gene>
    <name evidence="1" type="ORF">FGO68_gene14450</name>
</gene>
<accession>A0A8J8NZI4</accession>
<organism evidence="1 2">
    <name type="scientific">Halteria grandinella</name>
    <dbReference type="NCBI Taxonomy" id="5974"/>
    <lineage>
        <taxon>Eukaryota</taxon>
        <taxon>Sar</taxon>
        <taxon>Alveolata</taxon>
        <taxon>Ciliophora</taxon>
        <taxon>Intramacronucleata</taxon>
        <taxon>Spirotrichea</taxon>
        <taxon>Stichotrichia</taxon>
        <taxon>Sporadotrichida</taxon>
        <taxon>Halteriidae</taxon>
        <taxon>Halteria</taxon>
    </lineage>
</organism>
<keyword evidence="2" id="KW-1185">Reference proteome</keyword>
<proteinExistence type="predicted"/>
<dbReference type="EMBL" id="RRYP01003797">
    <property type="protein sequence ID" value="TNV83474.1"/>
    <property type="molecule type" value="Genomic_DNA"/>
</dbReference>
<dbReference type="Proteomes" id="UP000785679">
    <property type="component" value="Unassembled WGS sequence"/>
</dbReference>
<sequence>MESAERIIPNLSQLLTVGINYKMSSDNIGKDEKNSSQKDEMIKELAFQVSDSEKVHAFFEKNCDFQVRNKLKYENMNRINFRSIFMQKVYQMANRVNPDAINPHVVNVIFVGGHGFIHPLNGDTIVVFHEYLKGSKEKQELMVQTYGPAAATKAGEDILRFVNLDDLARMMAKQEKMYSIFVVSTCREKLKGAKREALLKIIEQYGKPNFPEDFKKQYSFSNDDEGFKEENSRKQALYNWQETQFDEMEYDEQLKSYMRRYRMFARDAEPRYSSFKQHGYSQMLFAVEKEQLSYENAEINGGKGTQFFLTELEKCLNQDNVCSELFDQYSINCKAQYSSLLLNQLRSIQFFVKKDTLQRGPAPPLAPRLLQPDGAQPILAQFRDLHLQQQPPRVVGGAGAAQSQAALADWRVCPHSEVRQIQGIIQAQSLNCKGIRCISNLPGVIREDNVVLPQQQCYECKFCTQKLCYQCAHLKTRILSIHELLKYPRFSYKETLPYSTNRSGVQQVRNVANDTGADLYVNRQLATYQKGMIFNFSKFASLDDKYHLCIEGTISGEYNADIEPSGKVSLYDLINNESPLNIQWTLPHKPLHPAIALSKKQSLFVIGGFIVNNSPEINFAQKWTTECFQCTKQPTFPRSQLDHLLVLSKTMMISQFQASQSCKKGLCFIYSKQTQTIGSILTSL</sequence>
<name>A0A8J8NZI4_HALGN</name>
<dbReference type="AlphaFoldDB" id="A0A8J8NZI4"/>
<comment type="caution">
    <text evidence="1">The sequence shown here is derived from an EMBL/GenBank/DDBJ whole genome shotgun (WGS) entry which is preliminary data.</text>
</comment>
<reference evidence="1" key="1">
    <citation type="submission" date="2019-06" db="EMBL/GenBank/DDBJ databases">
        <authorList>
            <person name="Zheng W."/>
        </authorList>
    </citation>
    <scope>NUCLEOTIDE SEQUENCE</scope>
    <source>
        <strain evidence="1">QDHG01</strain>
    </source>
</reference>
<protein>
    <submittedName>
        <fullName evidence="1">Uncharacterized protein</fullName>
    </submittedName>
</protein>
<evidence type="ECO:0000313" key="1">
    <source>
        <dbReference type="EMBL" id="TNV83474.1"/>
    </source>
</evidence>